<dbReference type="AlphaFoldDB" id="A0A2S2QYH7"/>
<gene>
    <name evidence="1" type="ORF">g.165533</name>
</gene>
<evidence type="ECO:0000313" key="1">
    <source>
        <dbReference type="EMBL" id="MBY82798.1"/>
    </source>
</evidence>
<proteinExistence type="predicted"/>
<organism evidence="1">
    <name type="scientific">Sipha flava</name>
    <name type="common">yellow sugarcane aphid</name>
    <dbReference type="NCBI Taxonomy" id="143950"/>
    <lineage>
        <taxon>Eukaryota</taxon>
        <taxon>Metazoa</taxon>
        <taxon>Ecdysozoa</taxon>
        <taxon>Arthropoda</taxon>
        <taxon>Hexapoda</taxon>
        <taxon>Insecta</taxon>
        <taxon>Pterygota</taxon>
        <taxon>Neoptera</taxon>
        <taxon>Paraneoptera</taxon>
        <taxon>Hemiptera</taxon>
        <taxon>Sternorrhyncha</taxon>
        <taxon>Aphidomorpha</taxon>
        <taxon>Aphidoidea</taxon>
        <taxon>Aphididae</taxon>
        <taxon>Sipha</taxon>
    </lineage>
</organism>
<sequence>MAKQENIEIDREAFPRNESFIFHKTQDIFEKKKYLTEVKSEILDAEKYRDMLKEYLKLSETVTCNSSKIGQITTNITNETEDLQNSIGLVKKDVAILELKRKHETKPNSENKKCVTNMKKVLFEFYESNFDSFLQKEKKLIELKKLIEDDNDSTMLKDQNMELIELIKEFESLKAKNIRLNEIMSMNIKQKCK</sequence>
<accession>A0A2S2QYH7</accession>
<dbReference type="EMBL" id="GGMS01013595">
    <property type="protein sequence ID" value="MBY82798.1"/>
    <property type="molecule type" value="Transcribed_RNA"/>
</dbReference>
<reference evidence="1" key="1">
    <citation type="submission" date="2018-04" db="EMBL/GenBank/DDBJ databases">
        <title>Transcriptome assembly of Sipha flava.</title>
        <authorList>
            <person name="Scully E.D."/>
            <person name="Geib S.M."/>
            <person name="Palmer N.A."/>
            <person name="Koch K."/>
            <person name="Bradshaw J."/>
            <person name="Heng-Moss T."/>
            <person name="Sarath G."/>
        </authorList>
    </citation>
    <scope>NUCLEOTIDE SEQUENCE</scope>
</reference>
<name>A0A2S2QYH7_9HEMI</name>
<dbReference type="OrthoDB" id="6600818at2759"/>
<protein>
    <submittedName>
        <fullName evidence="1">Uncharacterized protein</fullName>
    </submittedName>
</protein>